<dbReference type="InterPro" id="IPR001123">
    <property type="entry name" value="LeuE-type"/>
</dbReference>
<dbReference type="GO" id="GO:0005886">
    <property type="term" value="C:plasma membrane"/>
    <property type="evidence" value="ECO:0007669"/>
    <property type="project" value="UniProtKB-SubCell"/>
</dbReference>
<feature type="transmembrane region" description="Helical" evidence="6">
    <location>
        <begin position="71"/>
        <end position="89"/>
    </location>
</feature>
<evidence type="ECO:0000256" key="2">
    <source>
        <dbReference type="ARBA" id="ARBA00022475"/>
    </source>
</evidence>
<evidence type="ECO:0000256" key="3">
    <source>
        <dbReference type="ARBA" id="ARBA00022692"/>
    </source>
</evidence>
<gene>
    <name evidence="7" type="primary">rhtC_1</name>
    <name evidence="7" type="ORF">VPAL9027_01384</name>
</gene>
<dbReference type="OrthoDB" id="581870at2"/>
<evidence type="ECO:0000256" key="6">
    <source>
        <dbReference type="SAM" id="Phobius"/>
    </source>
</evidence>
<dbReference type="AlphaFoldDB" id="A0A1R4B3C4"/>
<dbReference type="RefSeq" id="WP_077313510.1">
    <property type="nucleotide sequence ID" value="NZ_AP024887.1"/>
</dbReference>
<dbReference type="PANTHER" id="PTHR30086">
    <property type="entry name" value="ARGININE EXPORTER PROTEIN ARGO"/>
    <property type="match status" value="1"/>
</dbReference>
<dbReference type="Proteomes" id="UP000189475">
    <property type="component" value="Unassembled WGS sequence"/>
</dbReference>
<dbReference type="GO" id="GO:0015171">
    <property type="term" value="F:amino acid transmembrane transporter activity"/>
    <property type="evidence" value="ECO:0007669"/>
    <property type="project" value="TreeGrafter"/>
</dbReference>
<evidence type="ECO:0000313" key="7">
    <source>
        <dbReference type="EMBL" id="SJL83418.1"/>
    </source>
</evidence>
<dbReference type="PANTHER" id="PTHR30086:SF17">
    <property type="entry name" value="LYSE FAMILY TRANSLOCATOR"/>
    <property type="match status" value="1"/>
</dbReference>
<evidence type="ECO:0000256" key="5">
    <source>
        <dbReference type="ARBA" id="ARBA00023136"/>
    </source>
</evidence>
<feature type="transmembrane region" description="Helical" evidence="6">
    <location>
        <begin position="149"/>
        <end position="170"/>
    </location>
</feature>
<feature type="transmembrane region" description="Helical" evidence="6">
    <location>
        <begin position="6"/>
        <end position="27"/>
    </location>
</feature>
<accession>A0A1R4B3C4</accession>
<keyword evidence="5 6" id="KW-0472">Membrane</keyword>
<comment type="subcellular location">
    <subcellularLocation>
        <location evidence="1">Cell membrane</location>
        <topology evidence="1">Multi-pass membrane protein</topology>
    </subcellularLocation>
</comment>
<evidence type="ECO:0000256" key="1">
    <source>
        <dbReference type="ARBA" id="ARBA00004651"/>
    </source>
</evidence>
<feature type="transmembrane region" description="Helical" evidence="6">
    <location>
        <begin position="190"/>
        <end position="207"/>
    </location>
</feature>
<evidence type="ECO:0000256" key="4">
    <source>
        <dbReference type="ARBA" id="ARBA00022989"/>
    </source>
</evidence>
<dbReference type="PIRSF" id="PIRSF006324">
    <property type="entry name" value="LeuE"/>
    <property type="match status" value="1"/>
</dbReference>
<feature type="transmembrane region" description="Helical" evidence="6">
    <location>
        <begin position="39"/>
        <end position="59"/>
    </location>
</feature>
<reference evidence="7 8" key="1">
    <citation type="submission" date="2017-02" db="EMBL/GenBank/DDBJ databases">
        <authorList>
            <person name="Peterson S.W."/>
        </authorList>
    </citation>
    <scope>NUCLEOTIDE SEQUENCE [LARGE SCALE GENOMIC DNA]</scope>
    <source>
        <strain evidence="7 8">CECT 9027</strain>
    </source>
</reference>
<dbReference type="EMBL" id="FUFT01000002">
    <property type="protein sequence ID" value="SJL83418.1"/>
    <property type="molecule type" value="Genomic_DNA"/>
</dbReference>
<proteinExistence type="predicted"/>
<name>A0A1R4B3C4_9VIBR</name>
<protein>
    <submittedName>
        <fullName evidence="7">Threonine efflux protein</fullName>
    </submittedName>
</protein>
<keyword evidence="2" id="KW-1003">Cell membrane</keyword>
<keyword evidence="8" id="KW-1185">Reference proteome</keyword>
<evidence type="ECO:0000313" key="8">
    <source>
        <dbReference type="Proteomes" id="UP000189475"/>
    </source>
</evidence>
<keyword evidence="4 6" id="KW-1133">Transmembrane helix</keyword>
<dbReference type="Pfam" id="PF01810">
    <property type="entry name" value="LysE"/>
    <property type="match status" value="1"/>
</dbReference>
<organism evidence="7 8">
    <name type="scientific">Vibrio palustris</name>
    <dbReference type="NCBI Taxonomy" id="1918946"/>
    <lineage>
        <taxon>Bacteria</taxon>
        <taxon>Pseudomonadati</taxon>
        <taxon>Pseudomonadota</taxon>
        <taxon>Gammaproteobacteria</taxon>
        <taxon>Vibrionales</taxon>
        <taxon>Vibrionaceae</taxon>
        <taxon>Vibrio</taxon>
    </lineage>
</organism>
<sequence length="208" mass="22857">MGFTSALLSILAIHLMASISPGPDFVVVSQKTLFQGRKAGILCGSGVCIGLLFHMSYSLSGLATILAHSTLFSQGIGILGGSYLIYLGYKSIKNSFSKKNIVNDTIYTNSKSSAFLSGLIVNILNPKAAIYFISLFSIIIKPSMNIEQLILIVISIMAVQMAWYLTFIYLVTVPMFKEKFDNNVYLIDRILGSLMSIMGLYMIISYIF</sequence>
<keyword evidence="3 6" id="KW-0812">Transmembrane</keyword>
<dbReference type="STRING" id="1918946.VPAL9027_01384"/>